<accession>A0A4R9C2H8</accession>
<dbReference type="SUPFAM" id="SSF53335">
    <property type="entry name" value="S-adenosyl-L-methionine-dependent methyltransferases"/>
    <property type="match status" value="1"/>
</dbReference>
<dbReference type="Pfam" id="PF03602">
    <property type="entry name" value="Cons_hypoth95"/>
    <property type="match status" value="1"/>
</dbReference>
<proteinExistence type="predicted"/>
<dbReference type="GO" id="GO:0003676">
    <property type="term" value="F:nucleic acid binding"/>
    <property type="evidence" value="ECO:0007669"/>
    <property type="project" value="InterPro"/>
</dbReference>
<evidence type="ECO:0000313" key="4">
    <source>
        <dbReference type="Proteomes" id="UP000297454"/>
    </source>
</evidence>
<name>A0A4R9C2H8_9FIRM</name>
<evidence type="ECO:0000256" key="1">
    <source>
        <dbReference type="ARBA" id="ARBA00022603"/>
    </source>
</evidence>
<dbReference type="PROSITE" id="PS00092">
    <property type="entry name" value="N6_MTASE"/>
    <property type="match status" value="1"/>
</dbReference>
<dbReference type="CDD" id="cd02440">
    <property type="entry name" value="AdoMet_MTases"/>
    <property type="match status" value="1"/>
</dbReference>
<keyword evidence="4" id="KW-1185">Reference proteome</keyword>
<dbReference type="NCBIfam" id="TIGR00095">
    <property type="entry name" value="16S rRNA (guanine(966)-N(2))-methyltransferase RsmD"/>
    <property type="match status" value="1"/>
</dbReference>
<dbReference type="InterPro" id="IPR004398">
    <property type="entry name" value="RNA_MeTrfase_RsmD"/>
</dbReference>
<comment type="caution">
    <text evidence="3">The sequence shown here is derived from an EMBL/GenBank/DDBJ whole genome shotgun (WGS) entry which is preliminary data.</text>
</comment>
<dbReference type="OrthoDB" id="9803017at2"/>
<dbReference type="RefSeq" id="WP_134711598.1">
    <property type="nucleotide sequence ID" value="NZ_CP119081.1"/>
</dbReference>
<dbReference type="Gene3D" id="3.40.50.150">
    <property type="entry name" value="Vaccinia Virus protein VP39"/>
    <property type="match status" value="1"/>
</dbReference>
<dbReference type="EMBL" id="SCFR01000004">
    <property type="protein sequence ID" value="TFF67173.1"/>
    <property type="molecule type" value="Genomic_DNA"/>
</dbReference>
<dbReference type="PANTHER" id="PTHR43542">
    <property type="entry name" value="METHYLTRANSFERASE"/>
    <property type="match status" value="1"/>
</dbReference>
<evidence type="ECO:0000256" key="2">
    <source>
        <dbReference type="ARBA" id="ARBA00022679"/>
    </source>
</evidence>
<organism evidence="3 4">
    <name type="scientific">Helcococcus ovis</name>
    <dbReference type="NCBI Taxonomy" id="72026"/>
    <lineage>
        <taxon>Bacteria</taxon>
        <taxon>Bacillati</taxon>
        <taxon>Bacillota</taxon>
        <taxon>Tissierellia</taxon>
        <taxon>Tissierellales</taxon>
        <taxon>Peptoniphilaceae</taxon>
        <taxon>Helcococcus</taxon>
    </lineage>
</organism>
<dbReference type="InterPro" id="IPR029063">
    <property type="entry name" value="SAM-dependent_MTases_sf"/>
</dbReference>
<dbReference type="InterPro" id="IPR002052">
    <property type="entry name" value="DNA_methylase_N6_adenine_CS"/>
</dbReference>
<dbReference type="PANTHER" id="PTHR43542:SF1">
    <property type="entry name" value="METHYLTRANSFERASE"/>
    <property type="match status" value="1"/>
</dbReference>
<gene>
    <name evidence="3" type="primary">rsmD</name>
    <name evidence="3" type="ORF">EQF91_02115</name>
</gene>
<reference evidence="3 4" key="1">
    <citation type="submission" date="2019-01" db="EMBL/GenBank/DDBJ databases">
        <title>Draft Genome Sequences of Helcococcus ovis Strains Isolated from the Uterus and Vagina of Dairy Cows with Metritis.</title>
        <authorList>
            <person name="Cunha F."/>
            <person name="Jeon S.J."/>
            <person name="Kutzer P."/>
            <person name="Galvao K.N."/>
        </authorList>
    </citation>
    <scope>NUCLEOTIDE SEQUENCE [LARGE SCALE GENOMIC DNA]</scope>
    <source>
        <strain evidence="3 4">KG-37</strain>
    </source>
</reference>
<evidence type="ECO:0000313" key="3">
    <source>
        <dbReference type="EMBL" id="TFF67173.1"/>
    </source>
</evidence>
<keyword evidence="1 3" id="KW-0489">Methyltransferase</keyword>
<protein>
    <submittedName>
        <fullName evidence="3">16S rRNA (Guanine(966)-N(2))-methyltransferase RsmD</fullName>
        <ecNumber evidence="3">2.1.1.171</ecNumber>
    </submittedName>
</protein>
<dbReference type="AlphaFoldDB" id="A0A4R9C2H8"/>
<dbReference type="EC" id="2.1.1.171" evidence="3"/>
<dbReference type="Proteomes" id="UP000297454">
    <property type="component" value="Unassembled WGS sequence"/>
</dbReference>
<dbReference type="PIRSF" id="PIRSF004553">
    <property type="entry name" value="CHP00095"/>
    <property type="match status" value="1"/>
</dbReference>
<dbReference type="GeneID" id="97030778"/>
<sequence>MALRVITGLRKGHKLKGPKGESSRPTEDRIKEAIFNIIGSIEENEVVLDLFACTGNIGIEFLSRGAKKVYFSECDRYNLSYMEDNIIHTKFEDKSVILRGDFRKNLMQIRENIDYVYLDPPYKSDFYEKAFEYMIDNVYFNNSLFIVEIDKNIDFSEIYDKLDLVYEKKYGRKYIKFYREKV</sequence>
<dbReference type="GO" id="GO:0052913">
    <property type="term" value="F:16S rRNA (guanine(966)-N(2))-methyltransferase activity"/>
    <property type="evidence" value="ECO:0007669"/>
    <property type="project" value="UniProtKB-EC"/>
</dbReference>
<keyword evidence="2 3" id="KW-0808">Transferase</keyword>